<organism evidence="2 3">
    <name type="scientific">Daucus carota subsp. sativus</name>
    <name type="common">Carrot</name>
    <dbReference type="NCBI Taxonomy" id="79200"/>
    <lineage>
        <taxon>Eukaryota</taxon>
        <taxon>Viridiplantae</taxon>
        <taxon>Streptophyta</taxon>
        <taxon>Embryophyta</taxon>
        <taxon>Tracheophyta</taxon>
        <taxon>Spermatophyta</taxon>
        <taxon>Magnoliopsida</taxon>
        <taxon>eudicotyledons</taxon>
        <taxon>Gunneridae</taxon>
        <taxon>Pentapetalae</taxon>
        <taxon>asterids</taxon>
        <taxon>campanulids</taxon>
        <taxon>Apiales</taxon>
        <taxon>Apiaceae</taxon>
        <taxon>Apioideae</taxon>
        <taxon>Scandiceae</taxon>
        <taxon>Daucinae</taxon>
        <taxon>Daucus</taxon>
        <taxon>Daucus sect. Daucus</taxon>
    </lineage>
</organism>
<evidence type="ECO:0000313" key="2">
    <source>
        <dbReference type="EMBL" id="WOH12829.1"/>
    </source>
</evidence>
<accession>A0AAF1BAW3</accession>
<reference evidence="2" key="1">
    <citation type="journal article" date="2016" name="Nat. Genet.">
        <title>A high-quality carrot genome assembly provides new insights into carotenoid accumulation and asterid genome evolution.</title>
        <authorList>
            <person name="Iorizzo M."/>
            <person name="Ellison S."/>
            <person name="Senalik D."/>
            <person name="Zeng P."/>
            <person name="Satapoomin P."/>
            <person name="Huang J."/>
            <person name="Bowman M."/>
            <person name="Iovene M."/>
            <person name="Sanseverino W."/>
            <person name="Cavagnaro P."/>
            <person name="Yildiz M."/>
            <person name="Macko-Podgorni A."/>
            <person name="Moranska E."/>
            <person name="Grzebelus E."/>
            <person name="Grzebelus D."/>
            <person name="Ashrafi H."/>
            <person name="Zheng Z."/>
            <person name="Cheng S."/>
            <person name="Spooner D."/>
            <person name="Van Deynze A."/>
            <person name="Simon P."/>
        </authorList>
    </citation>
    <scope>NUCLEOTIDE SEQUENCE</scope>
    <source>
        <tissue evidence="2">Leaf</tissue>
    </source>
</reference>
<feature type="compositionally biased region" description="Acidic residues" evidence="1">
    <location>
        <begin position="130"/>
        <end position="144"/>
    </location>
</feature>
<dbReference type="AlphaFoldDB" id="A0AAF1BAW3"/>
<feature type="compositionally biased region" description="Acidic residues" evidence="1">
    <location>
        <begin position="109"/>
        <end position="123"/>
    </location>
</feature>
<keyword evidence="3" id="KW-1185">Reference proteome</keyword>
<reference evidence="2" key="2">
    <citation type="submission" date="2022-03" db="EMBL/GenBank/DDBJ databases">
        <title>Draft title - Genomic analysis of global carrot germplasm unveils the trajectory of domestication and the origin of high carotenoid orange carrot.</title>
        <authorList>
            <person name="Iorizzo M."/>
            <person name="Ellison S."/>
            <person name="Senalik D."/>
            <person name="Macko-Podgorni A."/>
            <person name="Grzebelus D."/>
            <person name="Bostan H."/>
            <person name="Rolling W."/>
            <person name="Curaba J."/>
            <person name="Simon P."/>
        </authorList>
    </citation>
    <scope>NUCLEOTIDE SEQUENCE</scope>
    <source>
        <tissue evidence="2">Leaf</tissue>
    </source>
</reference>
<evidence type="ECO:0000313" key="3">
    <source>
        <dbReference type="Proteomes" id="UP000077755"/>
    </source>
</evidence>
<gene>
    <name evidence="2" type="ORF">DCAR_0832338</name>
</gene>
<proteinExistence type="predicted"/>
<dbReference type="EMBL" id="CP093350">
    <property type="protein sequence ID" value="WOH12829.1"/>
    <property type="molecule type" value="Genomic_DNA"/>
</dbReference>
<dbReference type="Proteomes" id="UP000077755">
    <property type="component" value="Chromosome 8"/>
</dbReference>
<protein>
    <submittedName>
        <fullName evidence="2">Uncharacterized protein</fullName>
    </submittedName>
</protein>
<feature type="region of interest" description="Disordered" evidence="1">
    <location>
        <begin position="100"/>
        <end position="144"/>
    </location>
</feature>
<name>A0AAF1BAW3_DAUCS</name>
<evidence type="ECO:0000256" key="1">
    <source>
        <dbReference type="SAM" id="MobiDB-lite"/>
    </source>
</evidence>
<sequence length="144" mass="16694">MDLFLVVYRSQLWCDRCESNRDTQTLDDGRVCCGFCGKILVEDNYLDEVIFAKDGGGQKLNSKINYDVLDDFSDDSFSPDNKKSHLIDEVYATRTEHMKQNIKQNDSEQGPENEYDGGLEEFSEGLPYGNEEDYLDDYKYDDDY</sequence>